<feature type="coiled-coil region" evidence="4">
    <location>
        <begin position="116"/>
        <end position="143"/>
    </location>
</feature>
<evidence type="ECO:0000313" key="6">
    <source>
        <dbReference type="EMBL" id="TWT94812.1"/>
    </source>
</evidence>
<proteinExistence type="inferred from homology"/>
<dbReference type="Gene3D" id="2.40.30.170">
    <property type="match status" value="1"/>
</dbReference>
<evidence type="ECO:0000259" key="5">
    <source>
        <dbReference type="Pfam" id="PF25989"/>
    </source>
</evidence>
<dbReference type="GO" id="GO:0016020">
    <property type="term" value="C:membrane"/>
    <property type="evidence" value="ECO:0007669"/>
    <property type="project" value="InterPro"/>
</dbReference>
<sequence>MHNWLGRAFFLVIAALVVAGLVLAFWPDPVPVEMARADRQTVLVTVDEDGKTRIREKYVVSAPLSGRLLRVDLDPGDTVERDKTVLSVIEPRDPELLDARALAQAKARVDAAESGLARTEPEIEQARLEADNAEKELVRVQAAAEGGAATESELDAARLRHHFTTEGIRSAYYAREIAEFELEQAKSALLRSGAGAEQPDEWTFPIRSPIDGRVLRVFQESAAVVSAGTPLLELGAPSDLEIEIDVLSSDAVLIEAGDRVLLERWGGDKPLDGRVRLVEPAGFTKISSLGVEEQRVNVIVDLVEAPDERRELGDGFRVEARIVVDEAPDVVCVPASALFRQGDGWFAFKVAEETAHLTPVKVGRRNDTLCEITEGIAEGDTVIIHPSDRVADGVRVREQ</sequence>
<dbReference type="Pfam" id="PF25989">
    <property type="entry name" value="YknX_C"/>
    <property type="match status" value="1"/>
</dbReference>
<comment type="caution">
    <text evidence="6">The sequence shown here is derived from an EMBL/GenBank/DDBJ whole genome shotgun (WGS) entry which is preliminary data.</text>
</comment>
<name>A0A5C6A4E3_9BACT</name>
<dbReference type="PANTHER" id="PTHR32347:SF29">
    <property type="entry name" value="UPF0194 MEMBRANE PROTEIN YBHG"/>
    <property type="match status" value="1"/>
</dbReference>
<dbReference type="OrthoDB" id="9791520at2"/>
<evidence type="ECO:0000313" key="7">
    <source>
        <dbReference type="Proteomes" id="UP000317421"/>
    </source>
</evidence>
<comment type="similarity">
    <text evidence="2">Belongs to the membrane fusion protein (MFP) (TC 8.A.1) family.</text>
</comment>
<dbReference type="NCBIfam" id="TIGR01730">
    <property type="entry name" value="RND_mfp"/>
    <property type="match status" value="1"/>
</dbReference>
<evidence type="ECO:0000256" key="3">
    <source>
        <dbReference type="ARBA" id="ARBA00023054"/>
    </source>
</evidence>
<dbReference type="PANTHER" id="PTHR32347">
    <property type="entry name" value="EFFLUX SYSTEM COMPONENT YKNX-RELATED"/>
    <property type="match status" value="1"/>
</dbReference>
<keyword evidence="7" id="KW-1185">Reference proteome</keyword>
<keyword evidence="3 4" id="KW-0175">Coiled coil</keyword>
<dbReference type="RefSeq" id="WP_146446360.1">
    <property type="nucleotide sequence ID" value="NZ_SJPR01000006.1"/>
</dbReference>
<evidence type="ECO:0000256" key="1">
    <source>
        <dbReference type="ARBA" id="ARBA00004196"/>
    </source>
</evidence>
<dbReference type="Proteomes" id="UP000317421">
    <property type="component" value="Unassembled WGS sequence"/>
</dbReference>
<gene>
    <name evidence="6" type="primary">yknX</name>
    <name evidence="6" type="ORF">Pla108_36630</name>
</gene>
<dbReference type="Gene3D" id="1.10.287.470">
    <property type="entry name" value="Helix hairpin bin"/>
    <property type="match status" value="1"/>
</dbReference>
<dbReference type="GO" id="GO:0030313">
    <property type="term" value="C:cell envelope"/>
    <property type="evidence" value="ECO:0007669"/>
    <property type="project" value="UniProtKB-SubCell"/>
</dbReference>
<evidence type="ECO:0000256" key="4">
    <source>
        <dbReference type="SAM" id="Coils"/>
    </source>
</evidence>
<dbReference type="EMBL" id="SJPR01000006">
    <property type="protein sequence ID" value="TWT94812.1"/>
    <property type="molecule type" value="Genomic_DNA"/>
</dbReference>
<evidence type="ECO:0000256" key="2">
    <source>
        <dbReference type="ARBA" id="ARBA00009477"/>
    </source>
</evidence>
<dbReference type="InterPro" id="IPR058637">
    <property type="entry name" value="YknX-like_C"/>
</dbReference>
<dbReference type="GO" id="GO:0022857">
    <property type="term" value="F:transmembrane transporter activity"/>
    <property type="evidence" value="ECO:0007669"/>
    <property type="project" value="InterPro"/>
</dbReference>
<dbReference type="Gene3D" id="2.40.420.20">
    <property type="match status" value="1"/>
</dbReference>
<feature type="domain" description="YknX-like C-terminal permuted SH3-like" evidence="5">
    <location>
        <begin position="331"/>
        <end position="397"/>
    </location>
</feature>
<organism evidence="6 7">
    <name type="scientific">Botrimarina colliarenosi</name>
    <dbReference type="NCBI Taxonomy" id="2528001"/>
    <lineage>
        <taxon>Bacteria</taxon>
        <taxon>Pseudomonadati</taxon>
        <taxon>Planctomycetota</taxon>
        <taxon>Planctomycetia</taxon>
        <taxon>Pirellulales</taxon>
        <taxon>Lacipirellulaceae</taxon>
        <taxon>Botrimarina</taxon>
    </lineage>
</organism>
<comment type="subcellular location">
    <subcellularLocation>
        <location evidence="1">Cell envelope</location>
    </subcellularLocation>
</comment>
<protein>
    <submittedName>
        <fullName evidence="6">Putative efflux system component YknX</fullName>
    </submittedName>
</protein>
<reference evidence="6 7" key="1">
    <citation type="submission" date="2019-02" db="EMBL/GenBank/DDBJ databases">
        <title>Deep-cultivation of Planctomycetes and their phenomic and genomic characterization uncovers novel biology.</title>
        <authorList>
            <person name="Wiegand S."/>
            <person name="Jogler M."/>
            <person name="Boedeker C."/>
            <person name="Pinto D."/>
            <person name="Vollmers J."/>
            <person name="Rivas-Marin E."/>
            <person name="Kohn T."/>
            <person name="Peeters S.H."/>
            <person name="Heuer A."/>
            <person name="Rast P."/>
            <person name="Oberbeckmann S."/>
            <person name="Bunk B."/>
            <person name="Jeske O."/>
            <person name="Meyerdierks A."/>
            <person name="Storesund J.E."/>
            <person name="Kallscheuer N."/>
            <person name="Luecker S."/>
            <person name="Lage O.M."/>
            <person name="Pohl T."/>
            <person name="Merkel B.J."/>
            <person name="Hornburger P."/>
            <person name="Mueller R.-W."/>
            <person name="Bruemmer F."/>
            <person name="Labrenz M."/>
            <person name="Spormann A.M."/>
            <person name="Op Den Camp H."/>
            <person name="Overmann J."/>
            <person name="Amann R."/>
            <person name="Jetten M.S.M."/>
            <person name="Mascher T."/>
            <person name="Medema M.H."/>
            <person name="Devos D.P."/>
            <person name="Kaster A.-K."/>
            <person name="Ovreas L."/>
            <person name="Rohde M."/>
            <person name="Galperin M.Y."/>
            <person name="Jogler C."/>
        </authorList>
    </citation>
    <scope>NUCLEOTIDE SEQUENCE [LARGE SCALE GENOMIC DNA]</scope>
    <source>
        <strain evidence="6 7">Pla108</strain>
    </source>
</reference>
<dbReference type="Gene3D" id="2.40.50.100">
    <property type="match status" value="1"/>
</dbReference>
<dbReference type="AlphaFoldDB" id="A0A5C6A4E3"/>
<dbReference type="InterPro" id="IPR006143">
    <property type="entry name" value="RND_pump_MFP"/>
</dbReference>
<accession>A0A5C6A4E3</accession>
<dbReference type="InterPro" id="IPR050465">
    <property type="entry name" value="UPF0194_transport"/>
</dbReference>